<feature type="compositionally biased region" description="Polar residues" evidence="1">
    <location>
        <begin position="1"/>
        <end position="12"/>
    </location>
</feature>
<organism evidence="2 3">
    <name type="scientific">Orbilia brochopaga</name>
    <dbReference type="NCBI Taxonomy" id="3140254"/>
    <lineage>
        <taxon>Eukaryota</taxon>
        <taxon>Fungi</taxon>
        <taxon>Dikarya</taxon>
        <taxon>Ascomycota</taxon>
        <taxon>Pezizomycotina</taxon>
        <taxon>Orbiliomycetes</taxon>
        <taxon>Orbiliales</taxon>
        <taxon>Orbiliaceae</taxon>
        <taxon>Orbilia</taxon>
    </lineage>
</organism>
<protein>
    <submittedName>
        <fullName evidence="2">Uncharacterized protein</fullName>
    </submittedName>
</protein>
<comment type="caution">
    <text evidence="2">The sequence shown here is derived from an EMBL/GenBank/DDBJ whole genome shotgun (WGS) entry which is preliminary data.</text>
</comment>
<sequence length="272" mass="29685">MSSTAEFSSIASAMNEHEPPSSFHDMDSLSVTSTFIGDDVGEDSAFSMYYTLKYTGFGFQAPAIPIYRENPRTGSSDTVGAPAYIVSRANDKLQLVSGGRIQDRYTTFAYHKNQKIEVRDSPELSKGSKVLETLPVDWPRYTPSSKPKLFDIRTPSGKVYAWIRAGDGVFKLLEKPKSKHTSGYTRLIAKITEYPEAQGMVAISLVEEVHDQGAHELDDEIVLVSAIGVLKKCEYEISQLGWYHGRGPSPKKNGFLSAYALSGIGGAPGSAG</sequence>
<reference evidence="2 3" key="1">
    <citation type="submission" date="2019-10" db="EMBL/GenBank/DDBJ databases">
        <authorList>
            <person name="Palmer J.M."/>
        </authorList>
    </citation>
    <scope>NUCLEOTIDE SEQUENCE [LARGE SCALE GENOMIC DNA]</scope>
    <source>
        <strain evidence="2 3">TWF696</strain>
    </source>
</reference>
<name>A0AAV9VE41_9PEZI</name>
<evidence type="ECO:0000256" key="1">
    <source>
        <dbReference type="SAM" id="MobiDB-lite"/>
    </source>
</evidence>
<evidence type="ECO:0000313" key="3">
    <source>
        <dbReference type="Proteomes" id="UP001375240"/>
    </source>
</evidence>
<dbReference type="AlphaFoldDB" id="A0AAV9VE41"/>
<feature type="region of interest" description="Disordered" evidence="1">
    <location>
        <begin position="1"/>
        <end position="24"/>
    </location>
</feature>
<dbReference type="EMBL" id="JAVHNQ010000001">
    <property type="protein sequence ID" value="KAK6359196.1"/>
    <property type="molecule type" value="Genomic_DNA"/>
</dbReference>
<keyword evidence="3" id="KW-1185">Reference proteome</keyword>
<accession>A0AAV9VE41</accession>
<proteinExistence type="predicted"/>
<feature type="compositionally biased region" description="Basic and acidic residues" evidence="1">
    <location>
        <begin position="15"/>
        <end position="24"/>
    </location>
</feature>
<gene>
    <name evidence="2" type="ORF">TWF696_000360</name>
</gene>
<evidence type="ECO:0000313" key="2">
    <source>
        <dbReference type="EMBL" id="KAK6359196.1"/>
    </source>
</evidence>
<dbReference type="Proteomes" id="UP001375240">
    <property type="component" value="Unassembled WGS sequence"/>
</dbReference>